<feature type="non-terminal residue" evidence="2">
    <location>
        <position position="1"/>
    </location>
</feature>
<gene>
    <name evidence="2" type="ORF">TrRE_jg9876</name>
</gene>
<dbReference type="EMBL" id="BRXZ01001842">
    <property type="protein sequence ID" value="GMH47562.1"/>
    <property type="molecule type" value="Genomic_DNA"/>
</dbReference>
<proteinExistence type="predicted"/>
<dbReference type="Proteomes" id="UP001165082">
    <property type="component" value="Unassembled WGS sequence"/>
</dbReference>
<protein>
    <submittedName>
        <fullName evidence="2">Uncharacterized protein</fullName>
    </submittedName>
</protein>
<accession>A0A9W6Z3L3</accession>
<feature type="region of interest" description="Disordered" evidence="1">
    <location>
        <begin position="1"/>
        <end position="36"/>
    </location>
</feature>
<evidence type="ECO:0000313" key="2">
    <source>
        <dbReference type="EMBL" id="GMH47562.1"/>
    </source>
</evidence>
<reference evidence="2" key="1">
    <citation type="submission" date="2022-07" db="EMBL/GenBank/DDBJ databases">
        <title>Genome analysis of Parmales, a sister group of diatoms, reveals the evolutionary specialization of diatoms from phago-mixotrophs to photoautotrophs.</title>
        <authorList>
            <person name="Ban H."/>
            <person name="Sato S."/>
            <person name="Yoshikawa S."/>
            <person name="Kazumasa Y."/>
            <person name="Nakamura Y."/>
            <person name="Ichinomiya M."/>
            <person name="Saitoh K."/>
            <person name="Sato N."/>
            <person name="Blanc-Mathieu R."/>
            <person name="Endo H."/>
            <person name="Kuwata A."/>
            <person name="Ogata H."/>
        </authorList>
    </citation>
    <scope>NUCLEOTIDE SEQUENCE</scope>
</reference>
<dbReference type="AlphaFoldDB" id="A0A9W6Z3L3"/>
<organism evidence="2 3">
    <name type="scientific">Triparma retinervis</name>
    <dbReference type="NCBI Taxonomy" id="2557542"/>
    <lineage>
        <taxon>Eukaryota</taxon>
        <taxon>Sar</taxon>
        <taxon>Stramenopiles</taxon>
        <taxon>Ochrophyta</taxon>
        <taxon>Bolidophyceae</taxon>
        <taxon>Parmales</taxon>
        <taxon>Triparmaceae</taxon>
        <taxon>Triparma</taxon>
    </lineage>
</organism>
<name>A0A9W6Z3L3_9STRA</name>
<evidence type="ECO:0000313" key="3">
    <source>
        <dbReference type="Proteomes" id="UP001165082"/>
    </source>
</evidence>
<sequence>LKEKRGRNRVSLVRSSNDGGIVVSNSREGNLKNSVW</sequence>
<evidence type="ECO:0000256" key="1">
    <source>
        <dbReference type="SAM" id="MobiDB-lite"/>
    </source>
</evidence>
<keyword evidence="3" id="KW-1185">Reference proteome</keyword>
<comment type="caution">
    <text evidence="2">The sequence shown here is derived from an EMBL/GenBank/DDBJ whole genome shotgun (WGS) entry which is preliminary data.</text>
</comment>
<feature type="compositionally biased region" description="Polar residues" evidence="1">
    <location>
        <begin position="13"/>
        <end position="36"/>
    </location>
</feature>